<dbReference type="AlphaFoldDB" id="A0AAE1CUL6"/>
<evidence type="ECO:0000313" key="1">
    <source>
        <dbReference type="EMBL" id="KAK3737167.1"/>
    </source>
</evidence>
<name>A0AAE1CUL6_9GAST</name>
<evidence type="ECO:0000313" key="2">
    <source>
        <dbReference type="Proteomes" id="UP001283361"/>
    </source>
</evidence>
<protein>
    <submittedName>
        <fullName evidence="1">Uncharacterized protein</fullName>
    </submittedName>
</protein>
<dbReference type="Proteomes" id="UP001283361">
    <property type="component" value="Unassembled WGS sequence"/>
</dbReference>
<comment type="caution">
    <text evidence="1">The sequence shown here is derived from an EMBL/GenBank/DDBJ whole genome shotgun (WGS) entry which is preliminary data.</text>
</comment>
<sequence length="277" mass="30759">MQSAVRKVRLVIGDGWASVGSQLRAIPSLPPGDELVCISSAKTTSDITLYPPCSVISSKSGFDGLSYLSDPFYYWGQRGIPPFYTEFVTTVCDAKSVRLFGQQLHSVRSEASKAADGHAGHGSLYQDSDVSGLGCASITREDRHLSQSSDVSKGGDAVGTRLGGKQEWWAWKGHLPAGRVDTMVDALDHCQAYVRRTRCGQIPTGYLWILLVSANFFDLDSSSCSFRLYKVLQYNLSFASVRARSREFWPLVLQFALVFLWQDREKTCPRLSETWFC</sequence>
<dbReference type="EMBL" id="JAWDGP010006665">
    <property type="protein sequence ID" value="KAK3737167.1"/>
    <property type="molecule type" value="Genomic_DNA"/>
</dbReference>
<keyword evidence="2" id="KW-1185">Reference proteome</keyword>
<organism evidence="1 2">
    <name type="scientific">Elysia crispata</name>
    <name type="common">lettuce slug</name>
    <dbReference type="NCBI Taxonomy" id="231223"/>
    <lineage>
        <taxon>Eukaryota</taxon>
        <taxon>Metazoa</taxon>
        <taxon>Spiralia</taxon>
        <taxon>Lophotrochozoa</taxon>
        <taxon>Mollusca</taxon>
        <taxon>Gastropoda</taxon>
        <taxon>Heterobranchia</taxon>
        <taxon>Euthyneura</taxon>
        <taxon>Panpulmonata</taxon>
        <taxon>Sacoglossa</taxon>
        <taxon>Placobranchoidea</taxon>
        <taxon>Plakobranchidae</taxon>
        <taxon>Elysia</taxon>
    </lineage>
</organism>
<proteinExistence type="predicted"/>
<gene>
    <name evidence="1" type="ORF">RRG08_016471</name>
</gene>
<reference evidence="1" key="1">
    <citation type="journal article" date="2023" name="G3 (Bethesda)">
        <title>A reference genome for the long-term kleptoplast-retaining sea slug Elysia crispata morphotype clarki.</title>
        <authorList>
            <person name="Eastman K.E."/>
            <person name="Pendleton A.L."/>
            <person name="Shaikh M.A."/>
            <person name="Suttiyut T."/>
            <person name="Ogas R."/>
            <person name="Tomko P."/>
            <person name="Gavelis G."/>
            <person name="Widhalm J.R."/>
            <person name="Wisecaver J.H."/>
        </authorList>
    </citation>
    <scope>NUCLEOTIDE SEQUENCE</scope>
    <source>
        <strain evidence="1">ECLA1</strain>
    </source>
</reference>
<accession>A0AAE1CUL6</accession>